<feature type="region of interest" description="Disordered" evidence="1">
    <location>
        <begin position="19"/>
        <end position="62"/>
    </location>
</feature>
<reference evidence="2 3" key="1">
    <citation type="submission" date="2019-12" db="EMBL/GenBank/DDBJ databases">
        <title>Halocatena pleomorpha gen. nov. sp. nov., an extremely halophilic archaeon of family Halobacteriaceae isolated from saltpan soil.</title>
        <authorList>
            <person name="Pal Y."/>
            <person name="Verma A."/>
            <person name="Krishnamurthi S."/>
            <person name="Kumar P."/>
        </authorList>
    </citation>
    <scope>NUCLEOTIDE SEQUENCE [LARGE SCALE GENOMIC DNA]</scope>
    <source>
        <strain evidence="2 3">JCM 16495</strain>
    </source>
</reference>
<feature type="compositionally biased region" description="Basic and acidic residues" evidence="1">
    <location>
        <begin position="52"/>
        <end position="62"/>
    </location>
</feature>
<dbReference type="RefSeq" id="WP_158205301.1">
    <property type="nucleotide sequence ID" value="NZ_WSZK01000024.1"/>
</dbReference>
<comment type="caution">
    <text evidence="2">The sequence shown here is derived from an EMBL/GenBank/DDBJ whole genome shotgun (WGS) entry which is preliminary data.</text>
</comment>
<dbReference type="EMBL" id="WSZK01000024">
    <property type="protein sequence ID" value="MWG35627.1"/>
    <property type="molecule type" value="Genomic_DNA"/>
</dbReference>
<dbReference type="Proteomes" id="UP000451471">
    <property type="component" value="Unassembled WGS sequence"/>
</dbReference>
<keyword evidence="3" id="KW-1185">Reference proteome</keyword>
<sequence>MQRRALLSVVATLPLAGCGSLLDDTEETPTRAVPATFETTVDLSKATNTHDSPTESKPAEEP</sequence>
<dbReference type="AlphaFoldDB" id="A0A6B0GQI4"/>
<protein>
    <submittedName>
        <fullName evidence="2">Uncharacterized protein</fullName>
    </submittedName>
</protein>
<accession>A0A6B0GQI4</accession>
<proteinExistence type="predicted"/>
<evidence type="ECO:0000313" key="3">
    <source>
        <dbReference type="Proteomes" id="UP000451471"/>
    </source>
</evidence>
<feature type="compositionally biased region" description="Polar residues" evidence="1">
    <location>
        <begin position="37"/>
        <end position="51"/>
    </location>
</feature>
<gene>
    <name evidence="2" type="ORF">GQS65_14230</name>
</gene>
<name>A0A6B0GQI4_9EURY</name>
<evidence type="ECO:0000313" key="2">
    <source>
        <dbReference type="EMBL" id="MWG35627.1"/>
    </source>
</evidence>
<organism evidence="2 3">
    <name type="scientific">Halomarina oriensis</name>
    <dbReference type="NCBI Taxonomy" id="671145"/>
    <lineage>
        <taxon>Archaea</taxon>
        <taxon>Methanobacteriati</taxon>
        <taxon>Methanobacteriota</taxon>
        <taxon>Stenosarchaea group</taxon>
        <taxon>Halobacteria</taxon>
        <taxon>Halobacteriales</taxon>
        <taxon>Natronomonadaceae</taxon>
        <taxon>Halomarina</taxon>
    </lineage>
</organism>
<evidence type="ECO:0000256" key="1">
    <source>
        <dbReference type="SAM" id="MobiDB-lite"/>
    </source>
</evidence>